<gene>
    <name evidence="6 8" type="primary">sqst-5</name>
    <name evidence="6" type="ORF">CELE_T17A3.13</name>
    <name evidence="8" type="ORF">T17A3.13</name>
</gene>
<evidence type="ECO:0000256" key="4">
    <source>
        <dbReference type="PROSITE-ProRule" id="PRU00228"/>
    </source>
</evidence>
<evidence type="ECO:0000256" key="3">
    <source>
        <dbReference type="ARBA" id="ARBA00022833"/>
    </source>
</evidence>
<organism evidence="6 7">
    <name type="scientific">Caenorhabditis elegans</name>
    <dbReference type="NCBI Taxonomy" id="6239"/>
    <lineage>
        <taxon>Eukaryota</taxon>
        <taxon>Metazoa</taxon>
        <taxon>Ecdysozoa</taxon>
        <taxon>Nematoda</taxon>
        <taxon>Chromadorea</taxon>
        <taxon>Rhabditida</taxon>
        <taxon>Rhabditina</taxon>
        <taxon>Rhabditomorpha</taxon>
        <taxon>Rhabditoidea</taxon>
        <taxon>Rhabditidae</taxon>
        <taxon>Peloderinae</taxon>
        <taxon>Caenorhabditis</taxon>
    </lineage>
</organism>
<evidence type="ECO:0000256" key="2">
    <source>
        <dbReference type="ARBA" id="ARBA00022771"/>
    </source>
</evidence>
<dbReference type="CDD" id="cd02340">
    <property type="entry name" value="ZZ_NBR1_like"/>
    <property type="match status" value="1"/>
</dbReference>
<dbReference type="GO" id="GO:0005080">
    <property type="term" value="F:protein kinase C binding"/>
    <property type="evidence" value="ECO:0000318"/>
    <property type="project" value="GO_Central"/>
</dbReference>
<evidence type="ECO:0000313" key="7">
    <source>
        <dbReference type="Proteomes" id="UP000001940"/>
    </source>
</evidence>
<dbReference type="EMBL" id="BX284603">
    <property type="protein sequence ID" value="SAP35539.1"/>
    <property type="molecule type" value="Genomic_DNA"/>
</dbReference>
<dbReference type="InterPro" id="IPR043145">
    <property type="entry name" value="Znf_ZZ_sf"/>
</dbReference>
<dbReference type="SMART" id="SM00291">
    <property type="entry name" value="ZnF_ZZ"/>
    <property type="match status" value="1"/>
</dbReference>
<proteinExistence type="predicted"/>
<dbReference type="Bgee" id="WBGene00269434">
    <property type="expression patterns" value="Expressed in larva and 2 other cell types or tissues"/>
</dbReference>
<evidence type="ECO:0000313" key="6">
    <source>
        <dbReference type="EMBL" id="SAP35539.1"/>
    </source>
</evidence>
<name>A0A168H2N7_CAEEL</name>
<dbReference type="AGR" id="WB:WBGene00269434"/>
<dbReference type="GO" id="GO:0070530">
    <property type="term" value="F:K63-linked polyubiquitin modification-dependent protein binding"/>
    <property type="evidence" value="ECO:0000318"/>
    <property type="project" value="GO_Central"/>
</dbReference>
<dbReference type="GO" id="GO:0007032">
    <property type="term" value="P:endosome organization"/>
    <property type="evidence" value="ECO:0000318"/>
    <property type="project" value="GO_Central"/>
</dbReference>
<dbReference type="PANTHER" id="PTHR15090:SF6">
    <property type="entry name" value="ZZ-TYPE DOMAIN-CONTAINING PROTEIN"/>
    <property type="match status" value="1"/>
</dbReference>
<dbReference type="GO" id="GO:0044753">
    <property type="term" value="C:amphisome"/>
    <property type="evidence" value="ECO:0000318"/>
    <property type="project" value="GO_Central"/>
</dbReference>
<dbReference type="FunCoup" id="A0A168H2N7">
    <property type="interactions" value="3"/>
</dbReference>
<dbReference type="Gene3D" id="3.30.60.90">
    <property type="match status" value="1"/>
</dbReference>
<dbReference type="AlphaFoldDB" id="A0A168H2N7"/>
<reference evidence="6 7" key="1">
    <citation type="journal article" date="1998" name="Science">
        <title>Genome sequence of the nematode C. elegans: a platform for investigating biology.</title>
        <authorList>
            <consortium name="The C. elegans sequencing consortium"/>
            <person name="Sulson J.E."/>
            <person name="Waterston R."/>
        </authorList>
    </citation>
    <scope>NUCLEOTIDE SEQUENCE [LARGE SCALE GENOMIC DNA]</scope>
    <source>
        <strain evidence="6 7">Bristol N2</strain>
    </source>
</reference>
<keyword evidence="7" id="KW-1185">Reference proteome</keyword>
<dbReference type="Proteomes" id="UP000001940">
    <property type="component" value="Chromosome III"/>
</dbReference>
<dbReference type="GO" id="GO:0035973">
    <property type="term" value="P:aggrephagy"/>
    <property type="evidence" value="ECO:0000318"/>
    <property type="project" value="GO_Central"/>
</dbReference>
<evidence type="ECO:0000259" key="5">
    <source>
        <dbReference type="PROSITE" id="PS50135"/>
    </source>
</evidence>
<dbReference type="GO" id="GO:0016235">
    <property type="term" value="C:aggresome"/>
    <property type="evidence" value="ECO:0000318"/>
    <property type="project" value="GO_Central"/>
</dbReference>
<dbReference type="KEGG" id="cel:CELE_T17A3.13"/>
<dbReference type="OrthoDB" id="2122982at2759"/>
<dbReference type="InterPro" id="IPR052260">
    <property type="entry name" value="Autophagy_Rcpt_SigReg"/>
</dbReference>
<dbReference type="PANTHER" id="PTHR15090">
    <property type="entry name" value="SEQUESTOSOME 1-RELATED"/>
    <property type="match status" value="1"/>
</dbReference>
<dbReference type="GO" id="GO:0000423">
    <property type="term" value="P:mitophagy"/>
    <property type="evidence" value="ECO:0000318"/>
    <property type="project" value="GO_Central"/>
</dbReference>
<dbReference type="SMR" id="A0A168H2N7"/>
<dbReference type="WormBase" id="T17A3.13">
    <property type="protein sequence ID" value="CE51578"/>
    <property type="gene ID" value="WBGene00269434"/>
    <property type="gene designation" value="sqst-5"/>
</dbReference>
<evidence type="ECO:0000256" key="1">
    <source>
        <dbReference type="ARBA" id="ARBA00022723"/>
    </source>
</evidence>
<evidence type="ECO:0000313" key="8">
    <source>
        <dbReference type="WormBase" id="T17A3.13"/>
    </source>
</evidence>
<keyword evidence="1" id="KW-0479">Metal-binding</keyword>
<dbReference type="InterPro" id="IPR000433">
    <property type="entry name" value="Znf_ZZ"/>
</dbReference>
<dbReference type="InParanoid" id="A0A168H2N7"/>
<dbReference type="GO" id="GO:0008270">
    <property type="term" value="F:zinc ion binding"/>
    <property type="evidence" value="ECO:0007669"/>
    <property type="project" value="UniProtKB-KW"/>
</dbReference>
<dbReference type="Pfam" id="PF00569">
    <property type="entry name" value="ZZ"/>
    <property type="match status" value="1"/>
</dbReference>
<dbReference type="SUPFAM" id="SSF57850">
    <property type="entry name" value="RING/U-box"/>
    <property type="match status" value="1"/>
</dbReference>
<dbReference type="PROSITE" id="PS01357">
    <property type="entry name" value="ZF_ZZ_1"/>
    <property type="match status" value="1"/>
</dbReference>
<accession>A0A168H2N7</accession>
<sequence>MTLTKEEELEFIPQERRLDVLVNAQKTICETKEKKGRIVFVTFATKFDKKVVEITLDEEDPLSQLYKTAQEIFPYFSWRFCLDEPTNLIEGLSNKRRVFGSIKQSRFYNFLYLVITLLPTYHPFDCDECKAECNWNNRYKCTICADYDLCRQCEAKNLHANHAMLRILSSDTELPKYMYMSSPSFVSEHCSK</sequence>
<dbReference type="RefSeq" id="NP_497158.3">
    <property type="nucleotide sequence ID" value="NM_064757.5"/>
</dbReference>
<dbReference type="GeneID" id="28661656"/>
<keyword evidence="3" id="KW-0862">Zinc</keyword>
<dbReference type="CTD" id="28661656"/>
<protein>
    <submittedName>
        <fullName evidence="6">ZZ-type domain-containing protein</fullName>
    </submittedName>
</protein>
<feature type="domain" description="ZZ-type" evidence="5">
    <location>
        <begin position="121"/>
        <end position="172"/>
    </location>
</feature>
<keyword evidence="2 4" id="KW-0863">Zinc-finger</keyword>
<dbReference type="PROSITE" id="PS50135">
    <property type="entry name" value="ZF_ZZ_2"/>
    <property type="match status" value="1"/>
</dbReference>